<keyword evidence="2" id="KW-1185">Reference proteome</keyword>
<organism evidence="1 2">
    <name type="scientific">Galerina marginata (strain CBS 339.88)</name>
    <dbReference type="NCBI Taxonomy" id="685588"/>
    <lineage>
        <taxon>Eukaryota</taxon>
        <taxon>Fungi</taxon>
        <taxon>Dikarya</taxon>
        <taxon>Basidiomycota</taxon>
        <taxon>Agaricomycotina</taxon>
        <taxon>Agaricomycetes</taxon>
        <taxon>Agaricomycetidae</taxon>
        <taxon>Agaricales</taxon>
        <taxon>Agaricineae</taxon>
        <taxon>Strophariaceae</taxon>
        <taxon>Galerina</taxon>
    </lineage>
</organism>
<gene>
    <name evidence="1" type="ORF">GALMADRAFT_222382</name>
</gene>
<evidence type="ECO:0000313" key="2">
    <source>
        <dbReference type="Proteomes" id="UP000027222"/>
    </source>
</evidence>
<reference evidence="2" key="1">
    <citation type="journal article" date="2014" name="Proc. Natl. Acad. Sci. U.S.A.">
        <title>Extensive sampling of basidiomycete genomes demonstrates inadequacy of the white-rot/brown-rot paradigm for wood decay fungi.</title>
        <authorList>
            <person name="Riley R."/>
            <person name="Salamov A.A."/>
            <person name="Brown D.W."/>
            <person name="Nagy L.G."/>
            <person name="Floudas D."/>
            <person name="Held B.W."/>
            <person name="Levasseur A."/>
            <person name="Lombard V."/>
            <person name="Morin E."/>
            <person name="Otillar R."/>
            <person name="Lindquist E.A."/>
            <person name="Sun H."/>
            <person name="LaButti K.M."/>
            <person name="Schmutz J."/>
            <person name="Jabbour D."/>
            <person name="Luo H."/>
            <person name="Baker S.E."/>
            <person name="Pisabarro A.G."/>
            <person name="Walton J.D."/>
            <person name="Blanchette R.A."/>
            <person name="Henrissat B."/>
            <person name="Martin F."/>
            <person name="Cullen D."/>
            <person name="Hibbett D.S."/>
            <person name="Grigoriev I.V."/>
        </authorList>
    </citation>
    <scope>NUCLEOTIDE SEQUENCE [LARGE SCALE GENOMIC DNA]</scope>
    <source>
        <strain evidence="2">CBS 339.88</strain>
    </source>
</reference>
<sequence>MPELTYCGSEQKYEDCLEDGNREKLKRGNNAMSNFLTNFLSALGSIRISSSSSECSFEAISRLSDLTRSLPGATVSMGLFSRSVIKAHPTSGARNNMGIRMLLCYLRCERVLEVMSGGEGLSDTCWKDRRKRSKEVSSRVPPFGPLDFESLSNIIFYVRT</sequence>
<dbReference type="Proteomes" id="UP000027222">
    <property type="component" value="Unassembled WGS sequence"/>
</dbReference>
<evidence type="ECO:0000313" key="1">
    <source>
        <dbReference type="EMBL" id="KDR80783.1"/>
    </source>
</evidence>
<dbReference type="EMBL" id="KL142371">
    <property type="protein sequence ID" value="KDR80783.1"/>
    <property type="molecule type" value="Genomic_DNA"/>
</dbReference>
<name>A0A067TP79_GALM3</name>
<protein>
    <submittedName>
        <fullName evidence="1">Uncharacterized protein</fullName>
    </submittedName>
</protein>
<dbReference type="HOGENOM" id="CLU_1652274_0_0_1"/>
<dbReference type="AlphaFoldDB" id="A0A067TP79"/>
<accession>A0A067TP79</accession>
<proteinExistence type="predicted"/>